<evidence type="ECO:0000256" key="4">
    <source>
        <dbReference type="ARBA" id="ARBA00038138"/>
    </source>
</evidence>
<evidence type="ECO:0000256" key="3">
    <source>
        <dbReference type="ARBA" id="ARBA00022764"/>
    </source>
</evidence>
<feature type="domain" description="YdgH/BhsA/McbA-like" evidence="6">
    <location>
        <begin position="34"/>
        <end position="85"/>
    </location>
</feature>
<dbReference type="InterPro" id="IPR051096">
    <property type="entry name" value="BhsA/McbA_stress_biofilm_assoc"/>
</dbReference>
<keyword evidence="8" id="KW-1185">Reference proteome</keyword>
<dbReference type="SUPFAM" id="SSF159871">
    <property type="entry name" value="YdgH-like"/>
    <property type="match status" value="1"/>
</dbReference>
<dbReference type="InterPro" id="IPR025543">
    <property type="entry name" value="Dodecin-like"/>
</dbReference>
<dbReference type="Proteomes" id="UP000217182">
    <property type="component" value="Chromosome"/>
</dbReference>
<dbReference type="OrthoDB" id="6540461at2"/>
<keyword evidence="3" id="KW-0574">Periplasm</keyword>
<evidence type="ECO:0000256" key="2">
    <source>
        <dbReference type="ARBA" id="ARBA00022729"/>
    </source>
</evidence>
<organism evidence="7 8">
    <name type="scientific">Gibbsiella quercinecans</name>
    <dbReference type="NCBI Taxonomy" id="929813"/>
    <lineage>
        <taxon>Bacteria</taxon>
        <taxon>Pseudomonadati</taxon>
        <taxon>Pseudomonadota</taxon>
        <taxon>Gammaproteobacteria</taxon>
        <taxon>Enterobacterales</taxon>
        <taxon>Yersiniaceae</taxon>
        <taxon>Gibbsiella</taxon>
    </lineage>
</organism>
<dbReference type="AlphaFoldDB" id="A0A250AXT2"/>
<dbReference type="NCBIfam" id="NF047859">
    <property type="entry name" value="StressCuResBhsA"/>
    <property type="match status" value="1"/>
</dbReference>
<name>A0A250AXT2_9GAMM</name>
<evidence type="ECO:0000313" key="7">
    <source>
        <dbReference type="EMBL" id="ATA18727.1"/>
    </source>
</evidence>
<protein>
    <recommendedName>
        <fullName evidence="6">YdgH/BhsA/McbA-like domain-containing protein</fullName>
    </recommendedName>
</protein>
<sequence>MKNIKMALAAIALTTVSFGSFAAQLVTEQPANAQKIGVVTATGATDLTSMENQLSAQADKAGAKAFQVIDTTGNNKLHGTAIIYN</sequence>
<keyword evidence="2 5" id="KW-0732">Signal</keyword>
<gene>
    <name evidence="7" type="ORF">AWC35_04860</name>
</gene>
<feature type="chain" id="PRO_5012173884" description="YdgH/BhsA/McbA-like domain-containing protein" evidence="5">
    <location>
        <begin position="23"/>
        <end position="85"/>
    </location>
</feature>
<reference evidence="7 8" key="1">
    <citation type="submission" date="2016-01" db="EMBL/GenBank/DDBJ databases">
        <authorList>
            <person name="Oliw E.H."/>
        </authorList>
    </citation>
    <scope>NUCLEOTIDE SEQUENCE [LARGE SCALE GENOMIC DNA]</scope>
    <source>
        <strain evidence="7 8">FRB97</strain>
    </source>
</reference>
<dbReference type="EMBL" id="CP014136">
    <property type="protein sequence ID" value="ATA18727.1"/>
    <property type="molecule type" value="Genomic_DNA"/>
</dbReference>
<dbReference type="InterPro" id="IPR010854">
    <property type="entry name" value="YdgH/BhsA/McbA-like_dom"/>
</dbReference>
<evidence type="ECO:0000256" key="1">
    <source>
        <dbReference type="ARBA" id="ARBA00004418"/>
    </source>
</evidence>
<dbReference type="Pfam" id="PF07338">
    <property type="entry name" value="YdgH_BhsA-like"/>
    <property type="match status" value="1"/>
</dbReference>
<evidence type="ECO:0000256" key="5">
    <source>
        <dbReference type="SAM" id="SignalP"/>
    </source>
</evidence>
<feature type="signal peptide" evidence="5">
    <location>
        <begin position="1"/>
        <end position="22"/>
    </location>
</feature>
<comment type="subcellular location">
    <subcellularLocation>
        <location evidence="1">Periplasm</location>
    </subcellularLocation>
</comment>
<dbReference type="GO" id="GO:0042597">
    <property type="term" value="C:periplasmic space"/>
    <property type="evidence" value="ECO:0007669"/>
    <property type="project" value="UniProtKB-SubCell"/>
</dbReference>
<evidence type="ECO:0000313" key="8">
    <source>
        <dbReference type="Proteomes" id="UP000217182"/>
    </source>
</evidence>
<dbReference type="InterPro" id="IPR036275">
    <property type="entry name" value="YdgH-like_sf"/>
</dbReference>
<comment type="similarity">
    <text evidence="4">Belongs to the BhsA/McbA family.</text>
</comment>
<dbReference type="KEGG" id="gqu:AWC35_04860"/>
<dbReference type="Gene3D" id="3.30.1660.10">
    <property type="entry name" value="Flavin-binding protein dodecin"/>
    <property type="match status" value="1"/>
</dbReference>
<dbReference type="PANTHER" id="PTHR34156:SF1">
    <property type="entry name" value="PERIPLASMIC PROTEIN"/>
    <property type="match status" value="1"/>
</dbReference>
<dbReference type="RefSeq" id="WP_095845331.1">
    <property type="nucleotide sequence ID" value="NZ_CAMKXY010000177.1"/>
</dbReference>
<accession>A0A250AXT2</accession>
<evidence type="ECO:0000259" key="6">
    <source>
        <dbReference type="Pfam" id="PF07338"/>
    </source>
</evidence>
<dbReference type="PANTHER" id="PTHR34156">
    <property type="entry name" value="OUTER MEMBRANE PROTEIN-RELATED-RELATED"/>
    <property type="match status" value="1"/>
</dbReference>
<proteinExistence type="inferred from homology"/>